<evidence type="ECO:0000256" key="1">
    <source>
        <dbReference type="SAM" id="SignalP"/>
    </source>
</evidence>
<evidence type="ECO:0000313" key="4">
    <source>
        <dbReference type="Proteomes" id="UP000076128"/>
    </source>
</evidence>
<dbReference type="InterPro" id="IPR007372">
    <property type="entry name" value="Lipid/polyisoprenoid-bd_YceI"/>
</dbReference>
<dbReference type="EMBL" id="CP012661">
    <property type="protein sequence ID" value="AMY69699.1"/>
    <property type="molecule type" value="Genomic_DNA"/>
</dbReference>
<reference evidence="3 4" key="1">
    <citation type="submission" date="2015-09" db="EMBL/GenBank/DDBJ databases">
        <title>Complete genome sequence of Defluviimonas alba cai42t isolated from an oilfield in Xinjiang.</title>
        <authorList>
            <person name="Geng S."/>
            <person name="Pan X."/>
            <person name="Wu X."/>
        </authorList>
    </citation>
    <scope>NUCLEOTIDE SEQUENCE [LARGE SCALE GENOMIC DNA]</scope>
    <source>
        <strain evidence="4">cai42</strain>
    </source>
</reference>
<dbReference type="OrthoDB" id="9811006at2"/>
<evidence type="ECO:0000313" key="3">
    <source>
        <dbReference type="EMBL" id="AMY69699.1"/>
    </source>
</evidence>
<gene>
    <name evidence="3" type="ORF">AKL17_2454</name>
</gene>
<dbReference type="Pfam" id="PF04264">
    <property type="entry name" value="YceI"/>
    <property type="match status" value="1"/>
</dbReference>
<evidence type="ECO:0000259" key="2">
    <source>
        <dbReference type="SMART" id="SM00867"/>
    </source>
</evidence>
<proteinExistence type="predicted"/>
<organism evidence="3 4">
    <name type="scientific">Frigidibacter mobilis</name>
    <dbReference type="NCBI Taxonomy" id="1335048"/>
    <lineage>
        <taxon>Bacteria</taxon>
        <taxon>Pseudomonadati</taxon>
        <taxon>Pseudomonadota</taxon>
        <taxon>Alphaproteobacteria</taxon>
        <taxon>Rhodobacterales</taxon>
        <taxon>Paracoccaceae</taxon>
        <taxon>Frigidibacter</taxon>
    </lineage>
</organism>
<dbReference type="InterPro" id="IPR036761">
    <property type="entry name" value="TTHA0802/YceI-like_sf"/>
</dbReference>
<accession>A0A161HC82</accession>
<dbReference type="Proteomes" id="UP000076128">
    <property type="component" value="Chromosome"/>
</dbReference>
<feature type="signal peptide" evidence="1">
    <location>
        <begin position="1"/>
        <end position="20"/>
    </location>
</feature>
<dbReference type="PANTHER" id="PTHR34406">
    <property type="entry name" value="PROTEIN YCEI"/>
    <property type="match status" value="1"/>
</dbReference>
<name>A0A161HC82_9RHOB</name>
<dbReference type="PANTHER" id="PTHR34406:SF1">
    <property type="entry name" value="PROTEIN YCEI"/>
    <property type="match status" value="1"/>
</dbReference>
<keyword evidence="1" id="KW-0732">Signal</keyword>
<dbReference type="AlphaFoldDB" id="A0A161HC82"/>
<dbReference type="KEGG" id="daa:AKL17_2454"/>
<feature type="domain" description="Lipid/polyisoprenoid-binding YceI-like" evidence="2">
    <location>
        <begin position="24"/>
        <end position="188"/>
    </location>
</feature>
<dbReference type="SMART" id="SM00867">
    <property type="entry name" value="YceI"/>
    <property type="match status" value="1"/>
</dbReference>
<dbReference type="Gene3D" id="2.40.128.110">
    <property type="entry name" value="Lipid/polyisoprenoid-binding, YceI-like"/>
    <property type="match status" value="1"/>
</dbReference>
<sequence>MKFLAPAALALAALAAPAVAAPEAYTLDASHSQIVFTYNHLGFSTGTGMFSGFEGQISFDQEDPAASSVTVSFPVTTMLTGWEGRFEHFMSPDFFGATEDKTVSFTSTGIEVTGENTALITGDLTLNGVTKQVVLDARLNQAGMHPMENKPWAGFDATTTLLRSDYNLGLFAPYVSDEVEVKISVEAMKAE</sequence>
<protein>
    <submittedName>
        <fullName evidence="3">YceI family protein</fullName>
    </submittedName>
</protein>
<dbReference type="RefSeq" id="WP_066813612.1">
    <property type="nucleotide sequence ID" value="NZ_CP012661.1"/>
</dbReference>
<dbReference type="SUPFAM" id="SSF101874">
    <property type="entry name" value="YceI-like"/>
    <property type="match status" value="1"/>
</dbReference>
<feature type="chain" id="PRO_5007823121" evidence="1">
    <location>
        <begin position="21"/>
        <end position="191"/>
    </location>
</feature>
<dbReference type="STRING" id="1335048.AKL17_2454"/>
<dbReference type="PATRIC" id="fig|1335048.3.peg.2558"/>
<keyword evidence="4" id="KW-1185">Reference proteome</keyword>